<dbReference type="GO" id="GO:0019323">
    <property type="term" value="P:pentose catabolic process"/>
    <property type="evidence" value="ECO:0007669"/>
    <property type="project" value="TreeGrafter"/>
</dbReference>
<dbReference type="PANTHER" id="PTHR22789">
    <property type="entry name" value="FUCULOSE PHOSPHATE ALDOLASE"/>
    <property type="match status" value="1"/>
</dbReference>
<dbReference type="InterPro" id="IPR050197">
    <property type="entry name" value="Aldolase_class_II_sugar_metab"/>
</dbReference>
<dbReference type="GO" id="GO:0046872">
    <property type="term" value="F:metal ion binding"/>
    <property type="evidence" value="ECO:0007669"/>
    <property type="project" value="UniProtKB-KW"/>
</dbReference>
<protein>
    <submittedName>
        <fullName evidence="4">Class II aldolase/adducin family protein</fullName>
    </submittedName>
</protein>
<evidence type="ECO:0000256" key="1">
    <source>
        <dbReference type="ARBA" id="ARBA00022723"/>
    </source>
</evidence>
<dbReference type="SUPFAM" id="SSF53639">
    <property type="entry name" value="AraD/HMP-PK domain-like"/>
    <property type="match status" value="1"/>
</dbReference>
<dbReference type="Gene3D" id="3.40.225.10">
    <property type="entry name" value="Class II aldolase/adducin N-terminal domain"/>
    <property type="match status" value="1"/>
</dbReference>
<accession>A0A849C1K9</accession>
<name>A0A849C1K9_9NOCA</name>
<evidence type="ECO:0000313" key="4">
    <source>
        <dbReference type="EMBL" id="NNH72602.1"/>
    </source>
</evidence>
<dbReference type="Pfam" id="PF00596">
    <property type="entry name" value="Aldolase_II"/>
    <property type="match status" value="1"/>
</dbReference>
<evidence type="ECO:0000259" key="3">
    <source>
        <dbReference type="SMART" id="SM01007"/>
    </source>
</evidence>
<evidence type="ECO:0000313" key="5">
    <source>
        <dbReference type="Proteomes" id="UP000586827"/>
    </source>
</evidence>
<dbReference type="GO" id="GO:0016832">
    <property type="term" value="F:aldehyde-lyase activity"/>
    <property type="evidence" value="ECO:0007669"/>
    <property type="project" value="TreeGrafter"/>
</dbReference>
<dbReference type="GO" id="GO:0005829">
    <property type="term" value="C:cytosol"/>
    <property type="evidence" value="ECO:0007669"/>
    <property type="project" value="TreeGrafter"/>
</dbReference>
<dbReference type="RefSeq" id="WP_067524897.1">
    <property type="nucleotide sequence ID" value="NZ_JABELX010000008.1"/>
</dbReference>
<evidence type="ECO:0000256" key="2">
    <source>
        <dbReference type="ARBA" id="ARBA00023239"/>
    </source>
</evidence>
<dbReference type="AlphaFoldDB" id="A0A849C1K9"/>
<dbReference type="PANTHER" id="PTHR22789:SF0">
    <property type="entry name" value="3-OXO-TETRONATE 4-PHOSPHATE DECARBOXYLASE-RELATED"/>
    <property type="match status" value="1"/>
</dbReference>
<sequence>MPTTAPNERAQVAAASRRLAEAGLLIGTAGNVSLRAGDLIAVTATGTVLADTTADQVTVVDLDGSVIAGNLAPTSELQLHLGIYREFPSAGAVVHTHAPKSTAIGCVLDELPVLHYQQLLLGGVTPVVPFRPFGTLELATAVLNALQGKQAALLANHGAVTLAPTLDKAVEHALLLEWACTLYLDTAILGTPRELTPEQQQAVIEIALRTGYGTPKPVEKEPR</sequence>
<dbReference type="InterPro" id="IPR001303">
    <property type="entry name" value="Aldolase_II/adducin_N"/>
</dbReference>
<reference evidence="4 5" key="1">
    <citation type="submission" date="2020-05" db="EMBL/GenBank/DDBJ databases">
        <title>MicrobeNet Type strains.</title>
        <authorList>
            <person name="Nicholson A.C."/>
        </authorList>
    </citation>
    <scope>NUCLEOTIDE SEQUENCE [LARGE SCALE GENOMIC DNA]</scope>
    <source>
        <strain evidence="4 5">JCM 3224</strain>
    </source>
</reference>
<dbReference type="SMART" id="SM01007">
    <property type="entry name" value="Aldolase_II"/>
    <property type="match status" value="1"/>
</dbReference>
<feature type="domain" description="Class II aldolase/adducin N-terminal" evidence="3">
    <location>
        <begin position="10"/>
        <end position="184"/>
    </location>
</feature>
<organism evidence="4 5">
    <name type="scientific">Nocardia uniformis</name>
    <dbReference type="NCBI Taxonomy" id="53432"/>
    <lineage>
        <taxon>Bacteria</taxon>
        <taxon>Bacillati</taxon>
        <taxon>Actinomycetota</taxon>
        <taxon>Actinomycetes</taxon>
        <taxon>Mycobacteriales</taxon>
        <taxon>Nocardiaceae</taxon>
        <taxon>Nocardia</taxon>
    </lineage>
</organism>
<proteinExistence type="predicted"/>
<gene>
    <name evidence="4" type="ORF">HLB23_22525</name>
</gene>
<keyword evidence="5" id="KW-1185">Reference proteome</keyword>
<comment type="caution">
    <text evidence="4">The sequence shown here is derived from an EMBL/GenBank/DDBJ whole genome shotgun (WGS) entry which is preliminary data.</text>
</comment>
<dbReference type="InterPro" id="IPR036409">
    <property type="entry name" value="Aldolase_II/adducin_N_sf"/>
</dbReference>
<keyword evidence="1" id="KW-0479">Metal-binding</keyword>
<dbReference type="Proteomes" id="UP000586827">
    <property type="component" value="Unassembled WGS sequence"/>
</dbReference>
<keyword evidence="2" id="KW-0456">Lyase</keyword>
<dbReference type="EMBL" id="JABELX010000008">
    <property type="protein sequence ID" value="NNH72602.1"/>
    <property type="molecule type" value="Genomic_DNA"/>
</dbReference>